<comment type="caution">
    <text evidence="1">The sequence shown here is derived from an EMBL/GenBank/DDBJ whole genome shotgun (WGS) entry which is preliminary data.</text>
</comment>
<dbReference type="EMBL" id="SSTI01000006">
    <property type="protein sequence ID" value="THG39904.1"/>
    <property type="molecule type" value="Genomic_DNA"/>
</dbReference>
<accession>A0ABY2QJV3</accession>
<reference evidence="1 2" key="1">
    <citation type="submission" date="2019-04" db="EMBL/GenBank/DDBJ databases">
        <title>Microbes associate with the intestines of laboratory mice.</title>
        <authorList>
            <person name="Navarre W."/>
            <person name="Wong E."/>
            <person name="Huang K.C."/>
            <person name="Tropini C."/>
            <person name="Ng K."/>
            <person name="Yu B."/>
        </authorList>
    </citation>
    <scope>NUCLEOTIDE SEQUENCE [LARGE SCALE GENOMIC DNA]</scope>
    <source>
        <strain evidence="1 2">NM83_B4-11</strain>
    </source>
</reference>
<dbReference type="Proteomes" id="UP000308038">
    <property type="component" value="Unassembled WGS sequence"/>
</dbReference>
<sequence length="84" mass="9064">MDDNLALGLKRSAEMAAVFMIGDGLLGLLQPKRHVALWRSEVDAVDALVRPFGGHPGRRRLYGLAQIGAGIVLAASLRLKRNSD</sequence>
<organism evidence="1 2">
    <name type="scientific">Sphingomonas olei</name>
    <dbReference type="NCBI Taxonomy" id="1886787"/>
    <lineage>
        <taxon>Bacteria</taxon>
        <taxon>Pseudomonadati</taxon>
        <taxon>Pseudomonadota</taxon>
        <taxon>Alphaproteobacteria</taxon>
        <taxon>Sphingomonadales</taxon>
        <taxon>Sphingomonadaceae</taxon>
        <taxon>Sphingomonas</taxon>
    </lineage>
</organism>
<dbReference type="RefSeq" id="WP_136451533.1">
    <property type="nucleotide sequence ID" value="NZ_SSTI01000006.1"/>
</dbReference>
<protein>
    <submittedName>
        <fullName evidence="1">Uncharacterized protein</fullName>
    </submittedName>
</protein>
<name>A0ABY2QJV3_9SPHN</name>
<gene>
    <name evidence="1" type="ORF">E5988_09585</name>
</gene>
<keyword evidence="2" id="KW-1185">Reference proteome</keyword>
<evidence type="ECO:0000313" key="2">
    <source>
        <dbReference type="Proteomes" id="UP000308038"/>
    </source>
</evidence>
<proteinExistence type="predicted"/>
<evidence type="ECO:0000313" key="1">
    <source>
        <dbReference type="EMBL" id="THG39904.1"/>
    </source>
</evidence>